<evidence type="ECO:0000313" key="3">
    <source>
        <dbReference type="Proteomes" id="UP000315295"/>
    </source>
</evidence>
<gene>
    <name evidence="2" type="ORF">C1H46_008632</name>
</gene>
<comment type="caution">
    <text evidence="2">The sequence shown here is derived from an EMBL/GenBank/DDBJ whole genome shotgun (WGS) entry which is preliminary data.</text>
</comment>
<dbReference type="AlphaFoldDB" id="A0A540N3T2"/>
<feature type="chain" id="PRO_5022125473" evidence="1">
    <location>
        <begin position="23"/>
        <end position="104"/>
    </location>
</feature>
<keyword evidence="1" id="KW-0732">Signal</keyword>
<name>A0A540N3T2_MALBA</name>
<sequence>MAYNWKWLFVTSILFTLSISSALGGGGGAPRKLLAPTFPYNVPNVNIPNLNFPPLPPTINLPFLPPTPLWPEYRLPPPITSLPDFPPVLTLPIASPPSITTTTP</sequence>
<organism evidence="2 3">
    <name type="scientific">Malus baccata</name>
    <name type="common">Siberian crab apple</name>
    <name type="synonym">Pyrus baccata</name>
    <dbReference type="NCBI Taxonomy" id="106549"/>
    <lineage>
        <taxon>Eukaryota</taxon>
        <taxon>Viridiplantae</taxon>
        <taxon>Streptophyta</taxon>
        <taxon>Embryophyta</taxon>
        <taxon>Tracheophyta</taxon>
        <taxon>Spermatophyta</taxon>
        <taxon>Magnoliopsida</taxon>
        <taxon>eudicotyledons</taxon>
        <taxon>Gunneridae</taxon>
        <taxon>Pentapetalae</taxon>
        <taxon>rosids</taxon>
        <taxon>fabids</taxon>
        <taxon>Rosales</taxon>
        <taxon>Rosaceae</taxon>
        <taxon>Amygdaloideae</taxon>
        <taxon>Maleae</taxon>
        <taxon>Malus</taxon>
    </lineage>
</organism>
<evidence type="ECO:0000313" key="2">
    <source>
        <dbReference type="EMBL" id="TQE05726.1"/>
    </source>
</evidence>
<keyword evidence="3" id="KW-1185">Reference proteome</keyword>
<proteinExistence type="predicted"/>
<dbReference type="EMBL" id="VIEB01000116">
    <property type="protein sequence ID" value="TQE05726.1"/>
    <property type="molecule type" value="Genomic_DNA"/>
</dbReference>
<protein>
    <submittedName>
        <fullName evidence="2">Uncharacterized protein</fullName>
    </submittedName>
</protein>
<feature type="signal peptide" evidence="1">
    <location>
        <begin position="1"/>
        <end position="22"/>
    </location>
</feature>
<evidence type="ECO:0000256" key="1">
    <source>
        <dbReference type="SAM" id="SignalP"/>
    </source>
</evidence>
<reference evidence="2 3" key="1">
    <citation type="journal article" date="2019" name="G3 (Bethesda)">
        <title>Sequencing of a Wild Apple (Malus baccata) Genome Unravels the Differences Between Cultivated and Wild Apple Species Regarding Disease Resistance and Cold Tolerance.</title>
        <authorList>
            <person name="Chen X."/>
        </authorList>
    </citation>
    <scope>NUCLEOTIDE SEQUENCE [LARGE SCALE GENOMIC DNA]</scope>
    <source>
        <strain evidence="3">cv. Shandingzi</strain>
        <tissue evidence="2">Leaves</tissue>
    </source>
</reference>
<dbReference type="Proteomes" id="UP000315295">
    <property type="component" value="Unassembled WGS sequence"/>
</dbReference>
<accession>A0A540N3T2</accession>